<dbReference type="Pfam" id="PF06841">
    <property type="entry name" value="Phage_T4_gp19"/>
    <property type="match status" value="1"/>
</dbReference>
<gene>
    <name evidence="1" type="ordered locus">Mjls_0928</name>
</gene>
<dbReference type="InterPro" id="IPR010667">
    <property type="entry name" value="Phage_T4_Gp19"/>
</dbReference>
<dbReference type="EMBL" id="CP000580">
    <property type="protein sequence ID" value="ABN96737.1"/>
    <property type="molecule type" value="Genomic_DNA"/>
</dbReference>
<organism evidence="1">
    <name type="scientific">Mycobacterium sp. (strain JLS)</name>
    <dbReference type="NCBI Taxonomy" id="164757"/>
    <lineage>
        <taxon>Bacteria</taxon>
        <taxon>Bacillati</taxon>
        <taxon>Actinomycetota</taxon>
        <taxon>Actinomycetes</taxon>
        <taxon>Mycobacteriales</taxon>
        <taxon>Mycobacteriaceae</taxon>
        <taxon>Mycobacterium</taxon>
    </lineage>
</organism>
<dbReference type="PANTHER" id="PTHR38009">
    <property type="entry name" value="CONSERVED HYPOTHETICAL PHAGE TAIL PROTEIN"/>
    <property type="match status" value="1"/>
</dbReference>
<evidence type="ECO:0000313" key="1">
    <source>
        <dbReference type="EMBL" id="ABN96737.1"/>
    </source>
</evidence>
<reference evidence="1" key="1">
    <citation type="submission" date="2007-02" db="EMBL/GenBank/DDBJ databases">
        <title>Complete sequence of Mycobacterium sp. JLS.</title>
        <authorList>
            <consortium name="US DOE Joint Genome Institute"/>
            <person name="Copeland A."/>
            <person name="Lucas S."/>
            <person name="Lapidus A."/>
            <person name="Barry K."/>
            <person name="Detter J.C."/>
            <person name="Glavina del Rio T."/>
            <person name="Hammon N."/>
            <person name="Israni S."/>
            <person name="Dalin E."/>
            <person name="Tice H."/>
            <person name="Pitluck S."/>
            <person name="Chain P."/>
            <person name="Malfatti S."/>
            <person name="Shin M."/>
            <person name="Vergez L."/>
            <person name="Schmutz J."/>
            <person name="Larimer F."/>
            <person name="Land M."/>
            <person name="Hauser L."/>
            <person name="Kyrpides N."/>
            <person name="Mikhailova N."/>
            <person name="Miller C.D."/>
            <person name="Anderson A.J."/>
            <person name="Sims R.C."/>
            <person name="Richardson P."/>
        </authorList>
    </citation>
    <scope>NUCLEOTIDE SEQUENCE [LARGE SCALE GENOMIC DNA]</scope>
    <source>
        <strain evidence="1">JLS</strain>
    </source>
</reference>
<name>A0A5Q5CC41_MYCSJ</name>
<dbReference type="AlphaFoldDB" id="A0A5Q5CC41"/>
<dbReference type="KEGG" id="mjl:Mjls_0928"/>
<dbReference type="InterPro" id="IPR011747">
    <property type="entry name" value="CHP02241"/>
</dbReference>
<accession>A0A5Q5CC41</accession>
<sequence length="150" mass="16115">MSGDAAGDNDEPWVGVCFAVELDKESIGTFSTCEGLGLEVVMEQREEGGNNAMVWQLPTRMKFSNIKLSRPVGRDSEKLIKWISAALGGIKPTTAVIKAMRSDGEAIATWSLDGVVPVRWTGPSLNLDSPKVFTETLEIAHHGFLPGGKG</sequence>
<dbReference type="PANTHER" id="PTHR38009:SF1">
    <property type="entry name" value="CONSERVED HYPOTHETICAL PHAGE TAIL PROTEIN"/>
    <property type="match status" value="1"/>
</dbReference>
<dbReference type="GO" id="GO:0005198">
    <property type="term" value="F:structural molecule activity"/>
    <property type="evidence" value="ECO:0007669"/>
    <property type="project" value="InterPro"/>
</dbReference>
<protein>
    <submittedName>
        <fullName evidence="1">Conserved hypothetical phage tail protein</fullName>
    </submittedName>
</protein>
<dbReference type="NCBIfam" id="TIGR02241">
    <property type="entry name" value="conserved hypothetical phage tail region protein"/>
    <property type="match status" value="1"/>
</dbReference>
<proteinExistence type="predicted"/>